<comment type="caution">
    <text evidence="3">The sequence shown here is derived from an EMBL/GenBank/DDBJ whole genome shotgun (WGS) entry which is preliminary data.</text>
</comment>
<feature type="domain" description="DUF1746" evidence="2">
    <location>
        <begin position="34"/>
        <end position="145"/>
    </location>
</feature>
<dbReference type="InterPro" id="IPR038967">
    <property type="entry name" value="Dsc4-like"/>
</dbReference>
<dbReference type="GO" id="GO:0032933">
    <property type="term" value="P:SREBP signaling pathway"/>
    <property type="evidence" value="ECO:0007669"/>
    <property type="project" value="InterPro"/>
</dbReference>
<dbReference type="eggNOG" id="ENOG502RM8D">
    <property type="taxonomic scope" value="Eukaryota"/>
</dbReference>
<dbReference type="GO" id="GO:0005783">
    <property type="term" value="C:endoplasmic reticulum"/>
    <property type="evidence" value="ECO:0007669"/>
    <property type="project" value="TreeGrafter"/>
</dbReference>
<dbReference type="OrthoDB" id="5428737at2759"/>
<dbReference type="Proteomes" id="UP000053447">
    <property type="component" value="Unassembled WGS sequence"/>
</dbReference>
<keyword evidence="1" id="KW-1133">Transmembrane helix</keyword>
<dbReference type="PANTHER" id="PTHR39405">
    <property type="entry name" value="DSC E3 UBIQUITIN LIGASE COMPLEX SUBUNIT 4"/>
    <property type="match status" value="1"/>
</dbReference>
<dbReference type="AlphaFoldDB" id="A0A0W4ZEW3"/>
<dbReference type="GeneID" id="28941901"/>
<dbReference type="RefSeq" id="XP_018228252.1">
    <property type="nucleotide sequence ID" value="XM_018375646.1"/>
</dbReference>
<dbReference type="InterPro" id="IPR013715">
    <property type="entry name" value="DUF1746"/>
</dbReference>
<name>A0A0W4ZEW3_PNEJ7</name>
<keyword evidence="1" id="KW-0472">Membrane</keyword>
<gene>
    <name evidence="3" type="ORF">T551_03383</name>
</gene>
<dbReference type="GO" id="GO:0044695">
    <property type="term" value="C:Dsc E3 ubiquitin ligase complex"/>
    <property type="evidence" value="ECO:0007669"/>
    <property type="project" value="InterPro"/>
</dbReference>
<reference evidence="4" key="1">
    <citation type="journal article" date="2016" name="Nat. Commun.">
        <title>Genome analysis of three Pneumocystis species reveals adaptation mechanisms to life exclusively in mammalian hosts.</title>
        <authorList>
            <person name="Ma L."/>
            <person name="Chen Z."/>
            <person name="Huang D.W."/>
            <person name="Kutty G."/>
            <person name="Ishihara M."/>
            <person name="Wang H."/>
            <person name="Abouelleil A."/>
            <person name="Bishop L."/>
            <person name="Davey E."/>
            <person name="Deng R."/>
            <person name="Deng X."/>
            <person name="Fan L."/>
            <person name="Fantoni G."/>
            <person name="Fitzgerald M."/>
            <person name="Gogineni E."/>
            <person name="Goldberg J.M."/>
            <person name="Handley G."/>
            <person name="Hu X."/>
            <person name="Huber C."/>
            <person name="Jiao X."/>
            <person name="Jones K."/>
            <person name="Levin J.Z."/>
            <person name="Liu Y."/>
            <person name="Macdonald P."/>
            <person name="Melnikov A."/>
            <person name="Raley C."/>
            <person name="Sassi M."/>
            <person name="Sherman B.T."/>
            <person name="Song X."/>
            <person name="Sykes S."/>
            <person name="Tran B."/>
            <person name="Walsh L."/>
            <person name="Xia Y."/>
            <person name="Yang J."/>
            <person name="Young S."/>
            <person name="Zeng Q."/>
            <person name="Zheng X."/>
            <person name="Stephens R."/>
            <person name="Nusbaum C."/>
            <person name="Birren B.W."/>
            <person name="Azadi P."/>
            <person name="Lempicki R.A."/>
            <person name="Cuomo C.A."/>
            <person name="Kovacs J.A."/>
        </authorList>
    </citation>
    <scope>NUCLEOTIDE SEQUENCE [LARGE SCALE GENOMIC DNA]</scope>
    <source>
        <strain evidence="4">RU7</strain>
    </source>
</reference>
<dbReference type="Pfam" id="PF08508">
    <property type="entry name" value="DUF1746"/>
    <property type="match status" value="1"/>
</dbReference>
<evidence type="ECO:0000259" key="2">
    <source>
        <dbReference type="Pfam" id="PF08508"/>
    </source>
</evidence>
<evidence type="ECO:0000313" key="4">
    <source>
        <dbReference type="Proteomes" id="UP000053447"/>
    </source>
</evidence>
<dbReference type="PANTHER" id="PTHR39405:SF1">
    <property type="entry name" value="DSC E3 UBIQUITIN LIGASE COMPLEX SUBUNIT 4"/>
    <property type="match status" value="1"/>
</dbReference>
<evidence type="ECO:0000313" key="3">
    <source>
        <dbReference type="EMBL" id="KTW26921.1"/>
    </source>
</evidence>
<dbReference type="STRING" id="1408657.A0A0W4ZEW3"/>
<evidence type="ECO:0000256" key="1">
    <source>
        <dbReference type="SAM" id="Phobius"/>
    </source>
</evidence>
<sequence>MESDPLNLEPLYGSLGQNRSYKTSELFKSNLIRSLDILIYSHIVYVYFMDESFLRLLLRSVIQLNIYAHKIIYFSVISPLVFFYMVFMSFFLCLTCHLLWMLPDAPDGQYGYLHGGIFINFVGEVHHCRFKSCFFDFIILFLQLFILNIRENASDIILDDLLDPYEDEIE</sequence>
<feature type="transmembrane region" description="Helical" evidence="1">
    <location>
        <begin position="31"/>
        <end position="50"/>
    </location>
</feature>
<dbReference type="EMBL" id="LFWA01000016">
    <property type="protein sequence ID" value="KTW26921.1"/>
    <property type="molecule type" value="Genomic_DNA"/>
</dbReference>
<dbReference type="VEuPathDB" id="FungiDB:T551_03383"/>
<accession>A0A0W4ZEW3</accession>
<organism evidence="3 4">
    <name type="scientific">Pneumocystis jirovecii (strain RU7)</name>
    <name type="common">Human pneumocystis pneumonia agent</name>
    <dbReference type="NCBI Taxonomy" id="1408657"/>
    <lineage>
        <taxon>Eukaryota</taxon>
        <taxon>Fungi</taxon>
        <taxon>Dikarya</taxon>
        <taxon>Ascomycota</taxon>
        <taxon>Taphrinomycotina</taxon>
        <taxon>Pneumocystomycetes</taxon>
        <taxon>Pneumocystaceae</taxon>
        <taxon>Pneumocystis</taxon>
    </lineage>
</organism>
<keyword evidence="4" id="KW-1185">Reference proteome</keyword>
<protein>
    <recommendedName>
        <fullName evidence="2">DUF1746 domain-containing protein</fullName>
    </recommendedName>
</protein>
<keyword evidence="1" id="KW-0812">Transmembrane</keyword>
<feature type="transmembrane region" description="Helical" evidence="1">
    <location>
        <begin position="71"/>
        <end position="100"/>
    </location>
</feature>
<proteinExistence type="predicted"/>